<dbReference type="PROSITE" id="PS51257">
    <property type="entry name" value="PROKAR_LIPOPROTEIN"/>
    <property type="match status" value="1"/>
</dbReference>
<evidence type="ECO:0000313" key="2">
    <source>
        <dbReference type="Proteomes" id="UP000503320"/>
    </source>
</evidence>
<organism evidence="1 2">
    <name type="scientific">Allofrancisella frigidaquae</name>
    <dbReference type="NCBI Taxonomy" id="1085644"/>
    <lineage>
        <taxon>Bacteria</taxon>
        <taxon>Pseudomonadati</taxon>
        <taxon>Pseudomonadota</taxon>
        <taxon>Gammaproteobacteria</taxon>
        <taxon>Thiotrichales</taxon>
        <taxon>Francisellaceae</taxon>
        <taxon>Allofrancisella</taxon>
    </lineage>
</organism>
<dbReference type="AlphaFoldDB" id="A0A6M3HUT1"/>
<evidence type="ECO:0000313" key="1">
    <source>
        <dbReference type="EMBL" id="QIV94964.1"/>
    </source>
</evidence>
<keyword evidence="2" id="KW-1185">Reference proteome</keyword>
<dbReference type="RefSeq" id="WP_035720061.1">
    <property type="nucleotide sequence ID" value="NZ_CP038017.1"/>
</dbReference>
<dbReference type="EMBL" id="CP038017">
    <property type="protein sequence ID" value="QIV94964.1"/>
    <property type="molecule type" value="Genomic_DNA"/>
</dbReference>
<name>A0A6M3HUT1_9GAMM</name>
<protein>
    <submittedName>
        <fullName evidence="1">Uncharacterized protein</fullName>
    </submittedName>
</protein>
<proteinExistence type="predicted"/>
<dbReference type="KEGG" id="afri:E3E15_06235"/>
<dbReference type="Proteomes" id="UP000503320">
    <property type="component" value="Chromosome"/>
</dbReference>
<gene>
    <name evidence="1" type="ORF">E3E15_06235</name>
</gene>
<reference evidence="1 2" key="1">
    <citation type="submission" date="2019-03" db="EMBL/GenBank/DDBJ databases">
        <title>Complete Genome Sequence of Allofrancisella frigidaquae Strain SYSU 10HL1970 Isolated from Water-Cooling Systems in China.</title>
        <authorList>
            <person name="Ohrman C."/>
            <person name="Uneklint I."/>
            <person name="Sjodin A."/>
        </authorList>
    </citation>
    <scope>NUCLEOTIDE SEQUENCE [LARGE SCALE GENOMIC DNA]</scope>
    <source>
        <strain evidence="1 2">SYSU 10HL1970</strain>
    </source>
</reference>
<accession>A0A6M3HUT1</accession>
<sequence length="155" mass="18012">MLKKIFLIGVGALVISSCTIREDIQDNIDHYNRLTRDQNVKEISFDKYTNTVEGMRFLVANHPDQVILLDGEDFDVRYNKLVSYLKHEEYTIVVDEKLPAVATIIAEVNKPMPDVHYVGILMEQNSRAKQTKYSIVYGDNNFLARKFYNDYKKTL</sequence>